<evidence type="ECO:0000256" key="1">
    <source>
        <dbReference type="ARBA" id="ARBA00022737"/>
    </source>
</evidence>
<dbReference type="OrthoDB" id="1936594at2759"/>
<comment type="caution">
    <text evidence="3">The sequence shown here is derived from an EMBL/GenBank/DDBJ whole genome shotgun (WGS) entry which is preliminary data.</text>
</comment>
<reference evidence="3" key="1">
    <citation type="submission" date="2023-04" db="EMBL/GenBank/DDBJ databases">
        <title>Ambrosiozyma monospora NBRC 1965.</title>
        <authorList>
            <person name="Ichikawa N."/>
            <person name="Sato H."/>
            <person name="Tonouchi N."/>
        </authorList>
    </citation>
    <scope>NUCLEOTIDE SEQUENCE</scope>
    <source>
        <strain evidence="3">NBRC 1965</strain>
    </source>
</reference>
<dbReference type="Pfam" id="PF13181">
    <property type="entry name" value="TPR_8"/>
    <property type="match status" value="2"/>
</dbReference>
<dbReference type="PANTHER" id="PTHR16193:SF0">
    <property type="entry name" value="TETRATRICOPEPTIDE REPEAT PROTEIN 27"/>
    <property type="match status" value="1"/>
</dbReference>
<gene>
    <name evidence="3" type="ORF">Amon01_000731200</name>
</gene>
<dbReference type="Proteomes" id="UP001165063">
    <property type="component" value="Unassembled WGS sequence"/>
</dbReference>
<accession>A0A9W6Z334</accession>
<keyword evidence="4" id="KW-1185">Reference proteome</keyword>
<evidence type="ECO:0000313" key="4">
    <source>
        <dbReference type="Proteomes" id="UP001165063"/>
    </source>
</evidence>
<dbReference type="PANTHER" id="PTHR16193">
    <property type="entry name" value="TETRATRICOPEPTIDE REPEAT PROTEIN 27"/>
    <property type="match status" value="1"/>
</dbReference>
<keyword evidence="2" id="KW-0802">TPR repeat</keyword>
<dbReference type="Gene3D" id="1.25.40.10">
    <property type="entry name" value="Tetratricopeptide repeat domain"/>
    <property type="match status" value="1"/>
</dbReference>
<name>A0A9W6Z334_AMBMO</name>
<organism evidence="3 4">
    <name type="scientific">Ambrosiozyma monospora</name>
    <name type="common">Yeast</name>
    <name type="synonym">Endomycopsis monosporus</name>
    <dbReference type="NCBI Taxonomy" id="43982"/>
    <lineage>
        <taxon>Eukaryota</taxon>
        <taxon>Fungi</taxon>
        <taxon>Dikarya</taxon>
        <taxon>Ascomycota</taxon>
        <taxon>Saccharomycotina</taxon>
        <taxon>Pichiomycetes</taxon>
        <taxon>Pichiales</taxon>
        <taxon>Pichiaceae</taxon>
        <taxon>Ambrosiozyma</taxon>
    </lineage>
</organism>
<dbReference type="SUPFAM" id="SSF81901">
    <property type="entry name" value="HCP-like"/>
    <property type="match status" value="1"/>
</dbReference>
<keyword evidence="1" id="KW-0677">Repeat</keyword>
<dbReference type="InterPro" id="IPR011990">
    <property type="entry name" value="TPR-like_helical_dom_sf"/>
</dbReference>
<dbReference type="EMBL" id="BSXU01005295">
    <property type="protein sequence ID" value="GMG52255.1"/>
    <property type="molecule type" value="Genomic_DNA"/>
</dbReference>
<evidence type="ECO:0000256" key="2">
    <source>
        <dbReference type="ARBA" id="ARBA00022803"/>
    </source>
</evidence>
<dbReference type="SMART" id="SM00028">
    <property type="entry name" value="TPR"/>
    <property type="match status" value="3"/>
</dbReference>
<protein>
    <submittedName>
        <fullName evidence="3">Unnamed protein product</fullName>
    </submittedName>
</protein>
<evidence type="ECO:0000313" key="3">
    <source>
        <dbReference type="EMBL" id="GMG52255.1"/>
    </source>
</evidence>
<sequence length="447" mass="51552">MTSDKTARLFPVTEDETNFSSEFLNLSEPDTKLLTNAKRSKYLYLLPLMPKWAMDTELAEKLVELGSLKSALEIYERLEQWTDAAVCYAQTGNASRAEELLQKQLDNNPLDSRAWSVLGDIKQDPQYWEKSWEVGKYANAKKSLAKYYYNPPKESGLTRDYEKVLEHQYDCLCANPIDFENWYFYGCVGLEIKNYKLAAEAFTRCVTNDETSTYAWSNLASALVELDKMQEAFNALKRAVDAGDKSKRSWRIWENYLIVAVKIGNWDEVLYASRVLLNIRNNEGSLDIPIMEKLVNLLVSQHYEESNLSFFQKSCIEFVCKMVPQVVNHNARVWRIIAKVDFWRGKPWLALEDYEKAYRAVSSSPDLTTDEAIWNEAVESCHELVSAYENFGELPGKYGAGDVICKDWKFKSKSTVRSLISKGKATWEYSDGFERLQELKKEVMSNK</sequence>
<proteinExistence type="predicted"/>
<dbReference type="AlphaFoldDB" id="A0A9W6Z334"/>
<dbReference type="InterPro" id="IPR019734">
    <property type="entry name" value="TPR_rpt"/>
</dbReference>
<dbReference type="InterPro" id="IPR044244">
    <property type="entry name" value="TTC27/Emw1"/>
</dbReference>